<evidence type="ECO:0000256" key="1">
    <source>
        <dbReference type="SAM" id="Phobius"/>
    </source>
</evidence>
<reference evidence="2 3" key="1">
    <citation type="journal article" date="2015" name="Genome Announc.">
        <title>Expanding the biotechnology potential of lactobacilli through comparative genomics of 213 strains and associated genera.</title>
        <authorList>
            <person name="Sun Z."/>
            <person name="Harris H.M."/>
            <person name="McCann A."/>
            <person name="Guo C."/>
            <person name="Argimon S."/>
            <person name="Zhang W."/>
            <person name="Yang X."/>
            <person name="Jeffery I.B."/>
            <person name="Cooney J.C."/>
            <person name="Kagawa T.F."/>
            <person name="Liu W."/>
            <person name="Song Y."/>
            <person name="Salvetti E."/>
            <person name="Wrobel A."/>
            <person name="Rasinkangas P."/>
            <person name="Parkhill J."/>
            <person name="Rea M.C."/>
            <person name="O'Sullivan O."/>
            <person name="Ritari J."/>
            <person name="Douillard F.P."/>
            <person name="Paul Ross R."/>
            <person name="Yang R."/>
            <person name="Briner A.E."/>
            <person name="Felis G.E."/>
            <person name="de Vos W.M."/>
            <person name="Barrangou R."/>
            <person name="Klaenhammer T.R."/>
            <person name="Caufield P.W."/>
            <person name="Cui Y."/>
            <person name="Zhang H."/>
            <person name="O'Toole P.W."/>
        </authorList>
    </citation>
    <scope>NUCLEOTIDE SEQUENCE [LARGE SCALE GENOMIC DNA]</scope>
    <source>
        <strain evidence="2 3">DSM 22408</strain>
    </source>
</reference>
<accession>A0A0R2KI64</accession>
<dbReference type="AlphaFoldDB" id="A0A0R2KI64"/>
<evidence type="ECO:0000313" key="3">
    <source>
        <dbReference type="Proteomes" id="UP000051500"/>
    </source>
</evidence>
<feature type="transmembrane region" description="Helical" evidence="1">
    <location>
        <begin position="36"/>
        <end position="54"/>
    </location>
</feature>
<evidence type="ECO:0000313" key="2">
    <source>
        <dbReference type="EMBL" id="KRN89022.1"/>
    </source>
</evidence>
<gene>
    <name evidence="2" type="ORF">IV53_GL000995</name>
</gene>
<sequence length="61" mass="7691">MKFQATLKTKMISWFFITLLLKIMTLYWEWPLLRYVLILSLLWWLSLFIAYIYVEYKNHKK</sequence>
<keyword evidence="1" id="KW-0472">Membrane</keyword>
<organism evidence="2 3">
    <name type="scientific">Ligilactobacillus ceti DSM 22408</name>
    <dbReference type="NCBI Taxonomy" id="1122146"/>
    <lineage>
        <taxon>Bacteria</taxon>
        <taxon>Bacillati</taxon>
        <taxon>Bacillota</taxon>
        <taxon>Bacilli</taxon>
        <taxon>Lactobacillales</taxon>
        <taxon>Lactobacillaceae</taxon>
        <taxon>Ligilactobacillus</taxon>
    </lineage>
</organism>
<proteinExistence type="predicted"/>
<comment type="caution">
    <text evidence="2">The sequence shown here is derived from an EMBL/GenBank/DDBJ whole genome shotgun (WGS) entry which is preliminary data.</text>
</comment>
<dbReference type="STRING" id="1122146.IV53_GL000995"/>
<name>A0A0R2KI64_9LACO</name>
<keyword evidence="1" id="KW-1133">Transmembrane helix</keyword>
<keyword evidence="3" id="KW-1185">Reference proteome</keyword>
<protein>
    <submittedName>
        <fullName evidence="2">Uncharacterized protein</fullName>
    </submittedName>
</protein>
<dbReference type="Proteomes" id="UP000051500">
    <property type="component" value="Unassembled WGS sequence"/>
</dbReference>
<keyword evidence="1" id="KW-0812">Transmembrane</keyword>
<feature type="transmembrane region" description="Helical" evidence="1">
    <location>
        <begin position="12"/>
        <end position="30"/>
    </location>
</feature>
<dbReference type="PATRIC" id="fig|1122146.4.peg.1030"/>
<dbReference type="EMBL" id="JQBZ01000025">
    <property type="protein sequence ID" value="KRN89022.1"/>
    <property type="molecule type" value="Genomic_DNA"/>
</dbReference>